<comment type="subcellular location">
    <subcellularLocation>
        <location evidence="1">Cell membrane</location>
        <topology evidence="1">Multi-pass membrane protein</topology>
    </subcellularLocation>
</comment>
<proteinExistence type="predicted"/>
<feature type="transmembrane region" description="Helical" evidence="6">
    <location>
        <begin position="154"/>
        <end position="177"/>
    </location>
</feature>
<dbReference type="Pfam" id="PF02653">
    <property type="entry name" value="BPD_transp_2"/>
    <property type="match status" value="1"/>
</dbReference>
<organism evidence="7 8">
    <name type="scientific">Faecalicatena orotica</name>
    <dbReference type="NCBI Taxonomy" id="1544"/>
    <lineage>
        <taxon>Bacteria</taxon>
        <taxon>Bacillati</taxon>
        <taxon>Bacillota</taxon>
        <taxon>Clostridia</taxon>
        <taxon>Lachnospirales</taxon>
        <taxon>Lachnospiraceae</taxon>
        <taxon>Faecalicatena</taxon>
    </lineage>
</organism>
<protein>
    <submittedName>
        <fullName evidence="7">Monosaccharide ABC transporter membrane protein (CUT2 family)</fullName>
    </submittedName>
</protein>
<dbReference type="OrthoDB" id="9813906at2"/>
<keyword evidence="5 6" id="KW-0472">Membrane</keyword>
<dbReference type="PANTHER" id="PTHR32196">
    <property type="entry name" value="ABC TRANSPORTER PERMEASE PROTEIN YPHD-RELATED-RELATED"/>
    <property type="match status" value="1"/>
</dbReference>
<dbReference type="GO" id="GO:0005886">
    <property type="term" value="C:plasma membrane"/>
    <property type="evidence" value="ECO:0007669"/>
    <property type="project" value="UniProtKB-SubCell"/>
</dbReference>
<dbReference type="CDD" id="cd06579">
    <property type="entry name" value="TM_PBP1_transp_AraH_like"/>
    <property type="match status" value="1"/>
</dbReference>
<feature type="transmembrane region" description="Helical" evidence="6">
    <location>
        <begin position="39"/>
        <end position="58"/>
    </location>
</feature>
<evidence type="ECO:0000256" key="1">
    <source>
        <dbReference type="ARBA" id="ARBA00004651"/>
    </source>
</evidence>
<evidence type="ECO:0000256" key="6">
    <source>
        <dbReference type="SAM" id="Phobius"/>
    </source>
</evidence>
<dbReference type="AlphaFoldDB" id="A0A2Y9BCI6"/>
<keyword evidence="8" id="KW-1185">Reference proteome</keyword>
<feature type="transmembrane region" description="Helical" evidence="6">
    <location>
        <begin position="89"/>
        <end position="111"/>
    </location>
</feature>
<dbReference type="RefSeq" id="WP_109729997.1">
    <property type="nucleotide sequence ID" value="NZ_BAAACK010000006.1"/>
</dbReference>
<dbReference type="GO" id="GO:0022857">
    <property type="term" value="F:transmembrane transporter activity"/>
    <property type="evidence" value="ECO:0007669"/>
    <property type="project" value="InterPro"/>
</dbReference>
<evidence type="ECO:0000256" key="4">
    <source>
        <dbReference type="ARBA" id="ARBA00022989"/>
    </source>
</evidence>
<name>A0A2Y9BCI6_9FIRM</name>
<dbReference type="Proteomes" id="UP000245845">
    <property type="component" value="Unassembled WGS sequence"/>
</dbReference>
<keyword evidence="2" id="KW-1003">Cell membrane</keyword>
<comment type="caution">
    <text evidence="7">The sequence shown here is derived from an EMBL/GenBank/DDBJ whole genome shotgun (WGS) entry which is preliminary data.</text>
</comment>
<feature type="transmembrane region" description="Helical" evidence="6">
    <location>
        <begin position="117"/>
        <end position="142"/>
    </location>
</feature>
<dbReference type="EMBL" id="QGDL01000002">
    <property type="protein sequence ID" value="PWJ31276.1"/>
    <property type="molecule type" value="Genomic_DNA"/>
</dbReference>
<dbReference type="InterPro" id="IPR001851">
    <property type="entry name" value="ABC_transp_permease"/>
</dbReference>
<feature type="transmembrane region" description="Helical" evidence="6">
    <location>
        <begin position="6"/>
        <end position="27"/>
    </location>
</feature>
<gene>
    <name evidence="7" type="ORF">A8806_102132</name>
</gene>
<keyword evidence="4 6" id="KW-1133">Transmembrane helix</keyword>
<evidence type="ECO:0000313" key="7">
    <source>
        <dbReference type="EMBL" id="PWJ31276.1"/>
    </source>
</evidence>
<accession>A0A2Y9BCI6</accession>
<evidence type="ECO:0000313" key="8">
    <source>
        <dbReference type="Proteomes" id="UP000245845"/>
    </source>
</evidence>
<sequence>MKNKNILKQFSTVIILVVLIAFFSIMTDSFLAAKNIFNILRQVAVLSILSVGMTFVIISGGMDLTVGSLLGLTGVICAKLLVEVRIAPVLAILVTLLAGAVFGTVTGFLIVRLKVSAIVITLGMMTVARGLAYIISSGLPIYKIPESVVTLGQGYVGGIPVPVIIMLVIVLFAGFILNRSYFGRYIYAIGGNIEAARLAGVSVDKITVSLYSISGFLAGIAGTILMARISSGAPASGTGMEIEVVTAVVIGGVSVNGGKGKISGAFLGALIIGVLGTGLTIMNIGEYYQQVVKGLVLILAVAFDAFSNREKVKKLKAD</sequence>
<feature type="transmembrane region" description="Helical" evidence="6">
    <location>
        <begin position="287"/>
        <end position="306"/>
    </location>
</feature>
<evidence type="ECO:0000256" key="3">
    <source>
        <dbReference type="ARBA" id="ARBA00022692"/>
    </source>
</evidence>
<evidence type="ECO:0000256" key="2">
    <source>
        <dbReference type="ARBA" id="ARBA00022475"/>
    </source>
</evidence>
<reference evidence="7 8" key="1">
    <citation type="submission" date="2018-05" db="EMBL/GenBank/DDBJ databases">
        <title>The Hungate 1000. A catalogue of reference genomes from the rumen microbiome.</title>
        <authorList>
            <person name="Kelly W."/>
        </authorList>
    </citation>
    <scope>NUCLEOTIDE SEQUENCE [LARGE SCALE GENOMIC DNA]</scope>
    <source>
        <strain evidence="7 8">NLAE-zl-C242</strain>
    </source>
</reference>
<feature type="transmembrane region" description="Helical" evidence="6">
    <location>
        <begin position="208"/>
        <end position="227"/>
    </location>
</feature>
<evidence type="ECO:0000256" key="5">
    <source>
        <dbReference type="ARBA" id="ARBA00023136"/>
    </source>
</evidence>
<keyword evidence="3 6" id="KW-0812">Transmembrane</keyword>
<feature type="transmembrane region" description="Helical" evidence="6">
    <location>
        <begin position="262"/>
        <end position="281"/>
    </location>
</feature>